<dbReference type="RefSeq" id="WP_115959656.1">
    <property type="nucleotide sequence ID" value="NZ_CBCRVL010000032.1"/>
</dbReference>
<accession>A0A3D9CMB6</accession>
<name>A0A3D9CMB6_9FLAO</name>
<proteinExistence type="predicted"/>
<dbReference type="GO" id="GO:0003677">
    <property type="term" value="F:DNA binding"/>
    <property type="evidence" value="ECO:0007669"/>
    <property type="project" value="UniProtKB-KW"/>
</dbReference>
<evidence type="ECO:0000313" key="1">
    <source>
        <dbReference type="EMBL" id="REC66854.1"/>
    </source>
</evidence>
<evidence type="ECO:0000313" key="2">
    <source>
        <dbReference type="Proteomes" id="UP000256769"/>
    </source>
</evidence>
<gene>
    <name evidence="1" type="ORF">DRF59_11135</name>
</gene>
<dbReference type="AlphaFoldDB" id="A0A3D9CMB6"/>
<keyword evidence="2" id="KW-1185">Reference proteome</keyword>
<sequence>MEPITRQDLEVLRSQIVQDVELLMNAKDNENEIDSQFEWLRSKKIRKLMDISPATLQNFRISGKIRHKKIMGSYYYNKTDLINLFEDER</sequence>
<keyword evidence="1" id="KW-0238">DNA-binding</keyword>
<reference evidence="1 2" key="1">
    <citation type="journal article" date="2007" name="Int. J. Syst. Evol. Microbiol.">
        <title>Chryseobacterium flavum sp. nov., isolated from polluted soil.</title>
        <authorList>
            <person name="Zhou Y."/>
            <person name="Dong J."/>
            <person name="Wang X."/>
            <person name="Huang X."/>
            <person name="Zhang K.Y."/>
            <person name="Zhang Y.Q."/>
            <person name="Guo Y.F."/>
            <person name="Lai R."/>
            <person name="Li W.J."/>
        </authorList>
    </citation>
    <scope>NUCLEOTIDE SEQUENCE [LARGE SCALE GENOMIC DNA]</scope>
    <source>
        <strain evidence="1 2">KCTC 12877</strain>
    </source>
</reference>
<organism evidence="1 2">
    <name type="scientific">Chryseobacterium flavum</name>
    <dbReference type="NCBI Taxonomy" id="415851"/>
    <lineage>
        <taxon>Bacteria</taxon>
        <taxon>Pseudomonadati</taxon>
        <taxon>Bacteroidota</taxon>
        <taxon>Flavobacteriia</taxon>
        <taxon>Flavobacteriales</taxon>
        <taxon>Weeksellaceae</taxon>
        <taxon>Chryseobacterium group</taxon>
        <taxon>Chryseobacterium</taxon>
    </lineage>
</organism>
<protein>
    <submittedName>
        <fullName evidence="1">DNA-binding protein</fullName>
    </submittedName>
</protein>
<comment type="caution">
    <text evidence="1">The sequence shown here is derived from an EMBL/GenBank/DDBJ whole genome shotgun (WGS) entry which is preliminary data.</text>
</comment>
<dbReference type="EMBL" id="QNUE01000007">
    <property type="protein sequence ID" value="REC66854.1"/>
    <property type="molecule type" value="Genomic_DNA"/>
</dbReference>
<dbReference type="OrthoDB" id="1524679at2"/>
<dbReference type="Proteomes" id="UP000256769">
    <property type="component" value="Unassembled WGS sequence"/>
</dbReference>